<keyword evidence="1" id="KW-0812">Transmembrane</keyword>
<keyword evidence="1" id="KW-0472">Membrane</keyword>
<reference evidence="2 3" key="1">
    <citation type="submission" date="2019-08" db="EMBL/GenBank/DDBJ databases">
        <authorList>
            <person name="Chen S.-C."/>
            <person name="Lai M.-C."/>
            <person name="You Y.-T."/>
        </authorList>
    </citation>
    <scope>NUCLEOTIDE SEQUENCE [LARGE SCALE GENOMIC DNA]</scope>
    <source>
        <strain evidence="2 3">P2F9704a</strain>
    </source>
</reference>
<dbReference type="AlphaFoldDB" id="A0ABD4TPZ8"/>
<evidence type="ECO:0000256" key="1">
    <source>
        <dbReference type="SAM" id="Phobius"/>
    </source>
</evidence>
<protein>
    <submittedName>
        <fullName evidence="2">Uncharacterized protein</fullName>
    </submittedName>
</protein>
<keyword evidence="3" id="KW-1185">Reference proteome</keyword>
<proteinExistence type="predicted"/>
<comment type="caution">
    <text evidence="2">The sequence shown here is derived from an EMBL/GenBank/DDBJ whole genome shotgun (WGS) entry which is preliminary data.</text>
</comment>
<dbReference type="Pfam" id="PF19119">
    <property type="entry name" value="DUF5803"/>
    <property type="match status" value="1"/>
</dbReference>
<organism evidence="2 3">
    <name type="scientific">Methanocalculus taiwanensis</name>
    <dbReference type="NCBI Taxonomy" id="106207"/>
    <lineage>
        <taxon>Archaea</taxon>
        <taxon>Methanobacteriati</taxon>
        <taxon>Methanobacteriota</taxon>
        <taxon>Stenosarchaea group</taxon>
        <taxon>Methanomicrobia</taxon>
        <taxon>Methanomicrobiales</taxon>
        <taxon>Methanocalculaceae</taxon>
        <taxon>Methanocalculus</taxon>
    </lineage>
</organism>
<dbReference type="RefSeq" id="WP_255333326.1">
    <property type="nucleotide sequence ID" value="NZ_VOTZ01000026.1"/>
</dbReference>
<dbReference type="EMBL" id="VOTZ01000026">
    <property type="protein sequence ID" value="MCQ1539360.1"/>
    <property type="molecule type" value="Genomic_DNA"/>
</dbReference>
<evidence type="ECO:0000313" key="3">
    <source>
        <dbReference type="Proteomes" id="UP001524383"/>
    </source>
</evidence>
<evidence type="ECO:0000313" key="2">
    <source>
        <dbReference type="EMBL" id="MCQ1539360.1"/>
    </source>
</evidence>
<dbReference type="Proteomes" id="UP001524383">
    <property type="component" value="Unassembled WGS sequence"/>
</dbReference>
<gene>
    <name evidence="2" type="ORF">FTO68_10245</name>
</gene>
<keyword evidence="1" id="KW-1133">Transmembrane helix</keyword>
<feature type="transmembrane region" description="Helical" evidence="1">
    <location>
        <begin position="174"/>
        <end position="196"/>
    </location>
</feature>
<dbReference type="InterPro" id="IPR043826">
    <property type="entry name" value="DUF5803"/>
</dbReference>
<sequence length="204" mass="22899">MQSPNRDRRNPACLALCLAALILVSPVLAQNATFSINENGTGYSAVIEVTDSDRFQFTKPGYLGEGVPITVRDIRVTGDLGEISYEEQRNSEITFPTGDYMISYDGDLDGHSFSGLFTKPYNVTVYLPDVFNVDNPLLGYISQGGSVSHKENQTIITWEGTRYAEVRFYDEDRMVILIAFGTIWLTLMIILLFGYYSMRVSSRE</sequence>
<name>A0ABD4TPZ8_9EURY</name>
<accession>A0ABD4TPZ8</accession>